<dbReference type="SUPFAM" id="SSF69593">
    <property type="entry name" value="Glycerol-3-phosphate (1)-acyltransferase"/>
    <property type="match status" value="1"/>
</dbReference>
<dbReference type="GO" id="GO:0003841">
    <property type="term" value="F:1-acylglycerol-3-phosphate O-acyltransferase activity"/>
    <property type="evidence" value="ECO:0007669"/>
    <property type="project" value="TreeGrafter"/>
</dbReference>
<proteinExistence type="predicted"/>
<keyword evidence="2 4" id="KW-0012">Acyltransferase</keyword>
<dbReference type="PANTHER" id="PTHR10434:SF11">
    <property type="entry name" value="1-ACYL-SN-GLYCEROL-3-PHOSPHATE ACYLTRANSFERASE"/>
    <property type="match status" value="1"/>
</dbReference>
<protein>
    <submittedName>
        <fullName evidence="4">1-acyl-sn-glycerol-3-phosphate acyltransferase</fullName>
    </submittedName>
</protein>
<evidence type="ECO:0000313" key="5">
    <source>
        <dbReference type="Proteomes" id="UP000298210"/>
    </source>
</evidence>
<evidence type="ECO:0000256" key="1">
    <source>
        <dbReference type="ARBA" id="ARBA00022679"/>
    </source>
</evidence>
<comment type="caution">
    <text evidence="4">The sequence shown here is derived from an EMBL/GenBank/DDBJ whole genome shotgun (WGS) entry which is preliminary data.</text>
</comment>
<feature type="domain" description="Phospholipid/glycerol acyltransferase" evidence="3">
    <location>
        <begin position="35"/>
        <end position="147"/>
    </location>
</feature>
<keyword evidence="1 4" id="KW-0808">Transferase</keyword>
<evidence type="ECO:0000313" key="4">
    <source>
        <dbReference type="EMBL" id="TES50508.1"/>
    </source>
</evidence>
<dbReference type="Proteomes" id="UP000298210">
    <property type="component" value="Unassembled WGS sequence"/>
</dbReference>
<reference evidence="4 5" key="1">
    <citation type="submission" date="2019-03" db="EMBL/GenBank/DDBJ databases">
        <authorList>
            <person name="Liu G."/>
        </authorList>
    </citation>
    <scope>NUCLEOTIDE SEQUENCE [LARGE SCALE GENOMIC DNA]</scope>
    <source>
        <strain evidence="4 5">DSM 19099</strain>
    </source>
</reference>
<gene>
    <name evidence="4" type="ORF">E2L03_00825</name>
</gene>
<dbReference type="PANTHER" id="PTHR10434">
    <property type="entry name" value="1-ACYL-SN-GLYCEROL-3-PHOSPHATE ACYLTRANSFERASE"/>
    <property type="match status" value="1"/>
</dbReference>
<dbReference type="SMART" id="SM00563">
    <property type="entry name" value="PlsC"/>
    <property type="match status" value="1"/>
</dbReference>
<evidence type="ECO:0000256" key="2">
    <source>
        <dbReference type="ARBA" id="ARBA00023315"/>
    </source>
</evidence>
<dbReference type="InterPro" id="IPR002123">
    <property type="entry name" value="Plipid/glycerol_acylTrfase"/>
</dbReference>
<dbReference type="EMBL" id="SNUX01000001">
    <property type="protein sequence ID" value="TES50508.1"/>
    <property type="molecule type" value="Genomic_DNA"/>
</dbReference>
<dbReference type="RefSeq" id="WP_134258438.1">
    <property type="nucleotide sequence ID" value="NZ_LDIM01000012.1"/>
</dbReference>
<evidence type="ECO:0000259" key="3">
    <source>
        <dbReference type="SMART" id="SM00563"/>
    </source>
</evidence>
<sequence length="193" mass="21651">MKLYRFGQAVCRLVLRTLFKVEIRGKEHIPSEGGVLLCSNHISNFDPPLLGAFIHRQVRYMAKKELFDKKGIGKLLKGLGAFPVKRGGNDRESLRTALRILKEGDMVGLFPEGTRSKTGEIGNGLAGAGFFAGKSEAYVIPCVIIGPYRFRKRVILAYGEPIDMEAYRQQRVSAQEITDTIMTEIQRLKDIHQ</sequence>
<accession>A0A4Y7WPP9</accession>
<dbReference type="Pfam" id="PF01553">
    <property type="entry name" value="Acyltransferase"/>
    <property type="match status" value="1"/>
</dbReference>
<dbReference type="CDD" id="cd07989">
    <property type="entry name" value="LPLAT_AGPAT-like"/>
    <property type="match status" value="1"/>
</dbReference>
<dbReference type="GO" id="GO:0006654">
    <property type="term" value="P:phosphatidic acid biosynthetic process"/>
    <property type="evidence" value="ECO:0007669"/>
    <property type="project" value="TreeGrafter"/>
</dbReference>
<name>A0A4Y7WPP9_9BACI</name>
<dbReference type="AlphaFoldDB" id="A0A4Y7WPP9"/>
<organism evidence="4 5">
    <name type="scientific">Shouchella lehensis</name>
    <dbReference type="NCBI Taxonomy" id="300825"/>
    <lineage>
        <taxon>Bacteria</taxon>
        <taxon>Bacillati</taxon>
        <taxon>Bacillota</taxon>
        <taxon>Bacilli</taxon>
        <taxon>Bacillales</taxon>
        <taxon>Bacillaceae</taxon>
        <taxon>Shouchella</taxon>
    </lineage>
</organism>